<evidence type="ECO:0000313" key="2">
    <source>
        <dbReference type="Proteomes" id="UP000027178"/>
    </source>
</evidence>
<dbReference type="HOGENOM" id="CLU_3153857_0_0_11"/>
<keyword evidence="2" id="KW-1185">Reference proteome</keyword>
<name>A0A066YWD0_9ACTN</name>
<evidence type="ECO:0000313" key="1">
    <source>
        <dbReference type="EMBL" id="KDN82411.1"/>
    </source>
</evidence>
<gene>
    <name evidence="1" type="ORF">KCH_59180</name>
</gene>
<protein>
    <submittedName>
        <fullName evidence="1">Uncharacterized protein</fullName>
    </submittedName>
</protein>
<accession>A0A066YWD0</accession>
<sequence>MPQGVALDQPFGGLDGVGELARKARRIDGPHRLTEAVRARRSLNCRAG</sequence>
<organism evidence="1 2">
    <name type="scientific">Kitasatospora cheerisanensis KCTC 2395</name>
    <dbReference type="NCBI Taxonomy" id="1348663"/>
    <lineage>
        <taxon>Bacteria</taxon>
        <taxon>Bacillati</taxon>
        <taxon>Actinomycetota</taxon>
        <taxon>Actinomycetes</taxon>
        <taxon>Kitasatosporales</taxon>
        <taxon>Streptomycetaceae</taxon>
        <taxon>Kitasatospora</taxon>
    </lineage>
</organism>
<dbReference type="AlphaFoldDB" id="A0A066YWD0"/>
<dbReference type="Proteomes" id="UP000027178">
    <property type="component" value="Unassembled WGS sequence"/>
</dbReference>
<comment type="caution">
    <text evidence="1">The sequence shown here is derived from an EMBL/GenBank/DDBJ whole genome shotgun (WGS) entry which is preliminary data.</text>
</comment>
<reference evidence="1 2" key="1">
    <citation type="submission" date="2014-05" db="EMBL/GenBank/DDBJ databases">
        <title>Draft Genome Sequence of Kitasatospora cheerisanensis KCTC 2395.</title>
        <authorList>
            <person name="Nam D.H."/>
        </authorList>
    </citation>
    <scope>NUCLEOTIDE SEQUENCE [LARGE SCALE GENOMIC DNA]</scope>
    <source>
        <strain evidence="1 2">KCTC 2395</strain>
    </source>
</reference>
<proteinExistence type="predicted"/>
<dbReference type="EMBL" id="JNBY01000112">
    <property type="protein sequence ID" value="KDN82411.1"/>
    <property type="molecule type" value="Genomic_DNA"/>
</dbReference>